<dbReference type="SUPFAM" id="SSF53639">
    <property type="entry name" value="AraD/HMP-PK domain-like"/>
    <property type="match status" value="1"/>
</dbReference>
<dbReference type="Pfam" id="PF00596">
    <property type="entry name" value="Aldolase_II"/>
    <property type="match status" value="1"/>
</dbReference>
<evidence type="ECO:0000259" key="2">
    <source>
        <dbReference type="SMART" id="SM01007"/>
    </source>
</evidence>
<dbReference type="WBParaSite" id="jg11188">
    <property type="protein sequence ID" value="jg11188"/>
    <property type="gene ID" value="jg11188"/>
</dbReference>
<evidence type="ECO:0000256" key="1">
    <source>
        <dbReference type="ARBA" id="ARBA00006274"/>
    </source>
</evidence>
<comment type="similarity">
    <text evidence="1">Belongs to the aldolase class II family. Adducin subfamily.</text>
</comment>
<dbReference type="AlphaFoldDB" id="A0A915CQY2"/>
<dbReference type="GO" id="GO:0019509">
    <property type="term" value="P:L-methionine salvage from methylthioadenosine"/>
    <property type="evidence" value="ECO:0007669"/>
    <property type="project" value="TreeGrafter"/>
</dbReference>
<dbReference type="InterPro" id="IPR001303">
    <property type="entry name" value="Aldolase_II/adducin_N"/>
</dbReference>
<dbReference type="GO" id="GO:0005737">
    <property type="term" value="C:cytoplasm"/>
    <property type="evidence" value="ECO:0007669"/>
    <property type="project" value="TreeGrafter"/>
</dbReference>
<evidence type="ECO:0000313" key="3">
    <source>
        <dbReference type="Proteomes" id="UP000887574"/>
    </source>
</evidence>
<accession>A0A915CQY2</accession>
<dbReference type="InterPro" id="IPR036409">
    <property type="entry name" value="Aldolase_II/adducin_N_sf"/>
</dbReference>
<dbReference type="PANTHER" id="PTHR10640">
    <property type="entry name" value="METHYLTHIORIBULOSE-1-PHOSPHATE DEHYDRATASE"/>
    <property type="match status" value="1"/>
</dbReference>
<dbReference type="Proteomes" id="UP000887574">
    <property type="component" value="Unplaced"/>
</dbReference>
<protein>
    <submittedName>
        <fullName evidence="4">Class II aldolase/adducin N-terminal domain-containing protein</fullName>
    </submittedName>
</protein>
<dbReference type="GO" id="GO:0046570">
    <property type="term" value="F:methylthioribulose 1-phosphate dehydratase activity"/>
    <property type="evidence" value="ECO:0007669"/>
    <property type="project" value="TreeGrafter"/>
</dbReference>
<feature type="domain" description="Class II aldolase/adducin N-terminal" evidence="2">
    <location>
        <begin position="9"/>
        <end position="192"/>
    </location>
</feature>
<name>A0A915CQY2_9BILA</name>
<reference evidence="4" key="1">
    <citation type="submission" date="2022-11" db="UniProtKB">
        <authorList>
            <consortium name="WormBaseParasite"/>
        </authorList>
    </citation>
    <scope>IDENTIFICATION</scope>
</reference>
<keyword evidence="3" id="KW-1185">Reference proteome</keyword>
<proteinExistence type="inferred from homology"/>
<dbReference type="Gene3D" id="3.40.225.10">
    <property type="entry name" value="Class II aldolase/adducin N-terminal domain"/>
    <property type="match status" value="1"/>
</dbReference>
<organism evidence="3 4">
    <name type="scientific">Ditylenchus dipsaci</name>
    <dbReference type="NCBI Taxonomy" id="166011"/>
    <lineage>
        <taxon>Eukaryota</taxon>
        <taxon>Metazoa</taxon>
        <taxon>Ecdysozoa</taxon>
        <taxon>Nematoda</taxon>
        <taxon>Chromadorea</taxon>
        <taxon>Rhabditida</taxon>
        <taxon>Tylenchina</taxon>
        <taxon>Tylenchomorpha</taxon>
        <taxon>Sphaerularioidea</taxon>
        <taxon>Anguinidae</taxon>
        <taxon>Anguininae</taxon>
        <taxon>Ditylenchus</taxon>
    </lineage>
</organism>
<dbReference type="PANTHER" id="PTHR10640:SF7">
    <property type="entry name" value="METHYLTHIORIBULOSE-1-PHOSPHATE DEHYDRATASE"/>
    <property type="match status" value="1"/>
</dbReference>
<sequence length="207" mass="23733">MDEEEMTPGIFVELMNQFYHLNWMMGSGGGMAAICTAENQVFYSPSSVQKERMKESDLFVLSATDGTLLKRPPNDKIKESACTPVFNLFINLTDAQSFSRQYFEISDQEMIKGVLNRQTNKAYSNFDRLVVPIIENSPQEYMLLPALKDVLREFPETCGVLVRNHGFFCWATSWQRTKIMLECYEYLFELACSMIQNGLPVVKSITI</sequence>
<dbReference type="SMART" id="SM01007">
    <property type="entry name" value="Aldolase_II"/>
    <property type="match status" value="1"/>
</dbReference>
<evidence type="ECO:0000313" key="4">
    <source>
        <dbReference type="WBParaSite" id="jg11188"/>
    </source>
</evidence>